<dbReference type="Pfam" id="PF00069">
    <property type="entry name" value="Pkinase"/>
    <property type="match status" value="1"/>
</dbReference>
<proteinExistence type="predicted"/>
<evidence type="ECO:0000313" key="3">
    <source>
        <dbReference type="Proteomes" id="UP000268321"/>
    </source>
</evidence>
<accession>A0A4P9ZLF7</accession>
<dbReference type="SUPFAM" id="SSF48371">
    <property type="entry name" value="ARM repeat"/>
    <property type="match status" value="1"/>
</dbReference>
<evidence type="ECO:0000313" key="2">
    <source>
        <dbReference type="EMBL" id="RKP33040.1"/>
    </source>
</evidence>
<dbReference type="InterPro" id="IPR011009">
    <property type="entry name" value="Kinase-like_dom_sf"/>
</dbReference>
<dbReference type="AlphaFoldDB" id="A0A4P9ZLF7"/>
<dbReference type="PROSITE" id="PS50011">
    <property type="entry name" value="PROTEIN_KINASE_DOM"/>
    <property type="match status" value="1"/>
</dbReference>
<dbReference type="Gene3D" id="1.10.510.10">
    <property type="entry name" value="Transferase(Phosphotransferase) domain 1"/>
    <property type="match status" value="1"/>
</dbReference>
<reference evidence="3" key="1">
    <citation type="journal article" date="2018" name="Nat. Microbiol.">
        <title>Leveraging single-cell genomics to expand the fungal tree of life.</title>
        <authorList>
            <person name="Ahrendt S.R."/>
            <person name="Quandt C.A."/>
            <person name="Ciobanu D."/>
            <person name="Clum A."/>
            <person name="Salamov A."/>
            <person name="Andreopoulos B."/>
            <person name="Cheng J.F."/>
            <person name="Woyke T."/>
            <person name="Pelin A."/>
            <person name="Henrissat B."/>
            <person name="Reynolds N.K."/>
            <person name="Benny G.L."/>
            <person name="Smith M.E."/>
            <person name="James T.Y."/>
            <person name="Grigoriev I.V."/>
        </authorList>
    </citation>
    <scope>NUCLEOTIDE SEQUENCE [LARGE SCALE GENOMIC DNA]</scope>
    <source>
        <strain evidence="3">Baker2002</strain>
    </source>
</reference>
<name>A0A4P9ZLF7_9ASCO</name>
<dbReference type="InterPro" id="IPR000719">
    <property type="entry name" value="Prot_kinase_dom"/>
</dbReference>
<dbReference type="Gene3D" id="3.30.200.20">
    <property type="entry name" value="Phosphorylase Kinase, domain 1"/>
    <property type="match status" value="1"/>
</dbReference>
<gene>
    <name evidence="2" type="ORF">METBISCDRAFT_20913</name>
</gene>
<dbReference type="InterPro" id="IPR051177">
    <property type="entry name" value="CIK-Related_Protein"/>
</dbReference>
<keyword evidence="2" id="KW-0808">Transferase</keyword>
<dbReference type="GO" id="GO:0005524">
    <property type="term" value="F:ATP binding"/>
    <property type="evidence" value="ECO:0007669"/>
    <property type="project" value="InterPro"/>
</dbReference>
<dbReference type="Proteomes" id="UP000268321">
    <property type="component" value="Unassembled WGS sequence"/>
</dbReference>
<dbReference type="GO" id="GO:0004672">
    <property type="term" value="F:protein kinase activity"/>
    <property type="evidence" value="ECO:0007669"/>
    <property type="project" value="InterPro"/>
</dbReference>
<dbReference type="SUPFAM" id="SSF56112">
    <property type="entry name" value="Protein kinase-like (PK-like)"/>
    <property type="match status" value="1"/>
</dbReference>
<dbReference type="PANTHER" id="PTHR12984">
    <property type="entry name" value="SCY1-RELATED S/T PROTEIN KINASE-LIKE"/>
    <property type="match status" value="1"/>
</dbReference>
<dbReference type="SMART" id="SM00220">
    <property type="entry name" value="S_TKc"/>
    <property type="match status" value="1"/>
</dbReference>
<dbReference type="PANTHER" id="PTHR12984:SF6">
    <property type="entry name" value="SCY1-LIKE PROTEIN 2"/>
    <property type="match status" value="1"/>
</dbReference>
<sequence length="750" mass="84456">MFDVFKSVIKSNYSISDNASFSSGGWKVHMAKHRLSGKKVSVFIFDKSKFEAKIYRFCAQSSTFNAKIIVEDTLRVLKSEVSQLTRLKHPQILSVVESLQETKLKLMFVTEPVRSTLEQLPKSSEYKPLFLKGLYEVAKGLQFLHKFCSIVHHDLQPSSVFVTGEGYWKLGGFKFLQPLENLTDDERENYTLMNATSLVSFMNLNFDFTAPELVVEGISPRLGTANDMWSLMMLIFWLYNNGNQLINCLEKSSISDYKAEFRNLDRKLSNVHANGLHFLLKDVPESFWNDSVDLMAKNPIERMTVDEFLSLNFFKGSFIKVMLTLDELLTKPLSEKIAFLDDLFNDSTLVHDFLSSFVTTKLISTFVSIITNELGMLKGQNDDLDRLKLISLAIKLVFMLGSSLSSMSFMDRIFTPLFKSIKPLKDSVFMRLVESSPLVRFAIVSNIDTLLAKLPSSEVAAIMKDMAEPCLTYCHDNTTLDSDQIALQNEYLSKLNLVASKFDYLTMTQTIVPLLCKVFKTTTVLSTKLATISSFEFLVNENLIDKALFEEQILPVLENLKSRNKEIIAGVLSLFLTLLFQSKIKLETEEAIDKVLCQCLRLAFGCTDCHKDEFQNFLKQIGTIQSHISEQKAEKLPGSMPTLSGFNGTISAQNTGNTTRGLSFFGNKELSSSVGNNDSNRSMPIRITYESPSTIGSNSSDKLTTLSWPTMPMQPSNLILSPSFKPLQPNKGSKLPRGLATYLVLTPKKN</sequence>
<keyword evidence="2" id="KW-0418">Kinase</keyword>
<dbReference type="InterPro" id="IPR016024">
    <property type="entry name" value="ARM-type_fold"/>
</dbReference>
<dbReference type="EMBL" id="ML004428">
    <property type="protein sequence ID" value="RKP33040.1"/>
    <property type="molecule type" value="Genomic_DNA"/>
</dbReference>
<feature type="domain" description="Protein kinase" evidence="1">
    <location>
        <begin position="1"/>
        <end position="314"/>
    </location>
</feature>
<keyword evidence="3" id="KW-1185">Reference proteome</keyword>
<organism evidence="2 3">
    <name type="scientific">Metschnikowia bicuspidata</name>
    <dbReference type="NCBI Taxonomy" id="27322"/>
    <lineage>
        <taxon>Eukaryota</taxon>
        <taxon>Fungi</taxon>
        <taxon>Dikarya</taxon>
        <taxon>Ascomycota</taxon>
        <taxon>Saccharomycotina</taxon>
        <taxon>Pichiomycetes</taxon>
        <taxon>Metschnikowiaceae</taxon>
        <taxon>Metschnikowia</taxon>
    </lineage>
</organism>
<protein>
    <submittedName>
        <fullName evidence="2">Kinase-like protein</fullName>
    </submittedName>
</protein>
<evidence type="ECO:0000259" key="1">
    <source>
        <dbReference type="PROSITE" id="PS50011"/>
    </source>
</evidence>
<dbReference type="OrthoDB" id="79687at2759"/>